<dbReference type="Proteomes" id="UP000831156">
    <property type="component" value="Unassembled WGS sequence"/>
</dbReference>
<dbReference type="InterPro" id="IPR029063">
    <property type="entry name" value="SAM-dependent_MTases_sf"/>
</dbReference>
<proteinExistence type="predicted"/>
<name>A0ABY0KW42_9APIC</name>
<sequence length="136" mass="15680">MCHTIRNFFYQSLEETIPVLPTSKIREIISSIKKILKENGILVINLLTRDIKARTYVYQLFKTLFVSVINISSSNKEINDVIVCSSEVITEERISTFHIGLMEMVFFVILLDEHVLGHMETMLIEAISKRITINGF</sequence>
<accession>A0ABY0KW42</accession>
<reference evidence="1" key="1">
    <citation type="submission" date="2016-09" db="EMBL/GenBank/DDBJ databases">
        <authorList>
            <consortium name="Pathogen Informatics"/>
            <person name="Sun Q."/>
            <person name="Inoue M."/>
        </authorList>
    </citation>
    <scope>NUCLEOTIDE SEQUENCE</scope>
</reference>
<evidence type="ECO:0000313" key="1">
    <source>
        <dbReference type="EMBL" id="SCQ12684.1"/>
    </source>
</evidence>
<organism evidence="1 2">
    <name type="scientific">Plasmodium gaboni</name>
    <dbReference type="NCBI Taxonomy" id="647221"/>
    <lineage>
        <taxon>Eukaryota</taxon>
        <taxon>Sar</taxon>
        <taxon>Alveolata</taxon>
        <taxon>Apicomplexa</taxon>
        <taxon>Aconoidasida</taxon>
        <taxon>Haemosporida</taxon>
        <taxon>Plasmodiidae</taxon>
        <taxon>Plasmodium</taxon>
        <taxon>Plasmodium (Laverania)</taxon>
    </lineage>
</organism>
<gene>
    <name evidence="1" type="ORF">PGABG01_0010600</name>
</gene>
<evidence type="ECO:0000313" key="2">
    <source>
        <dbReference type="Proteomes" id="UP000831156"/>
    </source>
</evidence>
<comment type="caution">
    <text evidence="1">The sequence shown here is derived from an EMBL/GenBank/DDBJ whole genome shotgun (WGS) entry which is preliminary data.</text>
</comment>
<keyword evidence="2" id="KW-1185">Reference proteome</keyword>
<dbReference type="SUPFAM" id="SSF53335">
    <property type="entry name" value="S-adenosyl-L-methionine-dependent methyltransferases"/>
    <property type="match status" value="1"/>
</dbReference>
<dbReference type="EMBL" id="FMKD01000032">
    <property type="protein sequence ID" value="SCQ12684.1"/>
    <property type="molecule type" value="Genomic_DNA"/>
</dbReference>
<protein>
    <submittedName>
        <fullName evidence="1">Uncharacterized protein</fullName>
    </submittedName>
</protein>